<evidence type="ECO:0000313" key="1">
    <source>
        <dbReference type="EMBL" id="GEP07492.1"/>
    </source>
</evidence>
<name>A0A512JC00_9HYPH</name>
<keyword evidence="4" id="KW-1185">Reference proteome</keyword>
<reference evidence="4" key="2">
    <citation type="journal article" date="2019" name="Int. J. Syst. Evol. Microbiol.">
        <title>The Global Catalogue of Microorganisms (GCM) 10K type strain sequencing project: providing services to taxonomists for standard genome sequencing and annotation.</title>
        <authorList>
            <consortium name="The Broad Institute Genomics Platform"/>
            <consortium name="The Broad Institute Genome Sequencing Center for Infectious Disease"/>
            <person name="Wu L."/>
            <person name="Ma J."/>
        </authorList>
    </citation>
    <scope>NUCLEOTIDE SEQUENCE [LARGE SCALE GENOMIC DNA]</scope>
    <source>
        <strain evidence="4">NBRC 107715</strain>
    </source>
</reference>
<dbReference type="EMBL" id="BJZU01000157">
    <property type="protein sequence ID" value="GEP07492.1"/>
    <property type="molecule type" value="Genomic_DNA"/>
</dbReference>
<protein>
    <submittedName>
        <fullName evidence="1">Uncharacterized protein</fullName>
    </submittedName>
</protein>
<sequence>MHVSVISLLAFGSPQPDEPNSTVIDPDAGAAATLAGRSPERGGRGEGCLCIERRERLLADRILQKLSLSIAFNSGFERCTNS</sequence>
<dbReference type="AlphaFoldDB" id="A0A512JC00"/>
<evidence type="ECO:0000313" key="4">
    <source>
        <dbReference type="Proteomes" id="UP001156856"/>
    </source>
</evidence>
<proteinExistence type="predicted"/>
<reference evidence="2" key="4">
    <citation type="submission" date="2023-01" db="EMBL/GenBank/DDBJ databases">
        <title>Draft genome sequence of Methylobacterium oxalidis strain NBRC 107715.</title>
        <authorList>
            <person name="Sun Q."/>
            <person name="Mori K."/>
        </authorList>
    </citation>
    <scope>NUCLEOTIDE SEQUENCE</scope>
    <source>
        <strain evidence="2">NBRC 107715</strain>
    </source>
</reference>
<reference evidence="1 3" key="3">
    <citation type="submission" date="2019-07" db="EMBL/GenBank/DDBJ databases">
        <title>Whole genome shotgun sequence of Methylobacterium oxalidis NBRC 107715.</title>
        <authorList>
            <person name="Hosoyama A."/>
            <person name="Uohara A."/>
            <person name="Ohji S."/>
            <person name="Ichikawa N."/>
        </authorList>
    </citation>
    <scope>NUCLEOTIDE SEQUENCE [LARGE SCALE GENOMIC DNA]</scope>
    <source>
        <strain evidence="1 3">NBRC 107715</strain>
    </source>
</reference>
<accession>A0A512JC00</accession>
<comment type="caution">
    <text evidence="1">The sequence shown here is derived from an EMBL/GenBank/DDBJ whole genome shotgun (WGS) entry which is preliminary data.</text>
</comment>
<gene>
    <name evidence="2" type="ORF">GCM10007888_44390</name>
    <name evidence="1" type="ORF">MOX02_55300</name>
</gene>
<reference evidence="2" key="1">
    <citation type="journal article" date="2014" name="Int. J. Syst. Evol. Microbiol.">
        <title>Complete genome of a new Firmicutes species belonging to the dominant human colonic microbiota ('Ruminococcus bicirculans') reveals two chromosomes and a selective capacity to utilize plant glucans.</title>
        <authorList>
            <consortium name="NISC Comparative Sequencing Program"/>
            <person name="Wegmann U."/>
            <person name="Louis P."/>
            <person name="Goesmann A."/>
            <person name="Henrissat B."/>
            <person name="Duncan S.H."/>
            <person name="Flint H.J."/>
        </authorList>
    </citation>
    <scope>NUCLEOTIDE SEQUENCE</scope>
    <source>
        <strain evidence="2">NBRC 107715</strain>
    </source>
</reference>
<dbReference type="EMBL" id="BSPK01000090">
    <property type="protein sequence ID" value="GLS66057.1"/>
    <property type="molecule type" value="Genomic_DNA"/>
</dbReference>
<evidence type="ECO:0000313" key="3">
    <source>
        <dbReference type="Proteomes" id="UP000321960"/>
    </source>
</evidence>
<evidence type="ECO:0000313" key="2">
    <source>
        <dbReference type="EMBL" id="GLS66057.1"/>
    </source>
</evidence>
<organism evidence="1 3">
    <name type="scientific">Methylobacterium oxalidis</name>
    <dbReference type="NCBI Taxonomy" id="944322"/>
    <lineage>
        <taxon>Bacteria</taxon>
        <taxon>Pseudomonadati</taxon>
        <taxon>Pseudomonadota</taxon>
        <taxon>Alphaproteobacteria</taxon>
        <taxon>Hyphomicrobiales</taxon>
        <taxon>Methylobacteriaceae</taxon>
        <taxon>Methylobacterium</taxon>
    </lineage>
</organism>
<dbReference type="Proteomes" id="UP001156856">
    <property type="component" value="Unassembled WGS sequence"/>
</dbReference>
<dbReference type="Proteomes" id="UP000321960">
    <property type="component" value="Unassembled WGS sequence"/>
</dbReference>